<dbReference type="PANTHER" id="PTHR12526">
    <property type="entry name" value="GLYCOSYLTRANSFERASE"/>
    <property type="match status" value="1"/>
</dbReference>
<dbReference type="Proteomes" id="UP001596958">
    <property type="component" value="Unassembled WGS sequence"/>
</dbReference>
<dbReference type="EC" id="2.4.-.-" evidence="3"/>
<dbReference type="Gene3D" id="3.40.50.2000">
    <property type="entry name" value="Glycogen Phosphorylase B"/>
    <property type="match status" value="2"/>
</dbReference>
<sequence length="321" mass="36029">MPKYLSPSKFKGFGADRVKFITEAVKLGRQCDTVILSHINMAAVGLVIKLLNPKCRLMLIAHGIEVWRPVSSVKKLFLRRCDKIICVSEFTRTEVIKWHNVSPAKCVVLNNAIDPFMKLPAELDKPAALLERYGLTLNNDILFTLTRLANTEQYKGYDQVIRSLAQLKTKFPEIKYVLAGQYDEEEKQRINNLIAQHNAEGLVILSGFINEEELTDHFLIADLFILPSKKEGFGIVFIEALACGLPVICGNTDGSLDAVKHGQLGTAINPDNADELELAVVKHLENRTSLTERASLQQQCISYFNSDTYIANLEKLLINDR</sequence>
<dbReference type="Pfam" id="PF00534">
    <property type="entry name" value="Glycos_transf_1"/>
    <property type="match status" value="1"/>
</dbReference>
<keyword evidence="3" id="KW-0808">Transferase</keyword>
<name>A0ABW2YSQ4_9SPHI</name>
<evidence type="ECO:0000259" key="2">
    <source>
        <dbReference type="Pfam" id="PF13439"/>
    </source>
</evidence>
<proteinExistence type="predicted"/>
<organism evidence="3 4">
    <name type="scientific">Mucilaginibacter calamicampi</name>
    <dbReference type="NCBI Taxonomy" id="1302352"/>
    <lineage>
        <taxon>Bacteria</taxon>
        <taxon>Pseudomonadati</taxon>
        <taxon>Bacteroidota</taxon>
        <taxon>Sphingobacteriia</taxon>
        <taxon>Sphingobacteriales</taxon>
        <taxon>Sphingobacteriaceae</taxon>
        <taxon>Mucilaginibacter</taxon>
    </lineage>
</organism>
<comment type="caution">
    <text evidence="3">The sequence shown here is derived from an EMBL/GenBank/DDBJ whole genome shotgun (WGS) entry which is preliminary data.</text>
</comment>
<dbReference type="Pfam" id="PF13439">
    <property type="entry name" value="Glyco_transf_4"/>
    <property type="match status" value="1"/>
</dbReference>
<dbReference type="InterPro" id="IPR028098">
    <property type="entry name" value="Glyco_trans_4-like_N"/>
</dbReference>
<feature type="domain" description="Glycosyltransferase subfamily 4-like N-terminal" evidence="2">
    <location>
        <begin position="23"/>
        <end position="115"/>
    </location>
</feature>
<gene>
    <name evidence="3" type="ORF">ACFQZS_01945</name>
</gene>
<dbReference type="InterPro" id="IPR001296">
    <property type="entry name" value="Glyco_trans_1"/>
</dbReference>
<evidence type="ECO:0000313" key="4">
    <source>
        <dbReference type="Proteomes" id="UP001596958"/>
    </source>
</evidence>
<dbReference type="EMBL" id="JBHTHU010000001">
    <property type="protein sequence ID" value="MFD0748885.1"/>
    <property type="molecule type" value="Genomic_DNA"/>
</dbReference>
<feature type="domain" description="Glycosyl transferase family 1" evidence="1">
    <location>
        <begin position="149"/>
        <end position="291"/>
    </location>
</feature>
<keyword evidence="4" id="KW-1185">Reference proteome</keyword>
<reference evidence="4" key="1">
    <citation type="journal article" date="2019" name="Int. J. Syst. Evol. Microbiol.">
        <title>The Global Catalogue of Microorganisms (GCM) 10K type strain sequencing project: providing services to taxonomists for standard genome sequencing and annotation.</title>
        <authorList>
            <consortium name="The Broad Institute Genomics Platform"/>
            <consortium name="The Broad Institute Genome Sequencing Center for Infectious Disease"/>
            <person name="Wu L."/>
            <person name="Ma J."/>
        </authorList>
    </citation>
    <scope>NUCLEOTIDE SEQUENCE [LARGE SCALE GENOMIC DNA]</scope>
    <source>
        <strain evidence="4">CCUG 63418</strain>
    </source>
</reference>
<dbReference type="GO" id="GO:0016757">
    <property type="term" value="F:glycosyltransferase activity"/>
    <property type="evidence" value="ECO:0007669"/>
    <property type="project" value="UniProtKB-KW"/>
</dbReference>
<dbReference type="RefSeq" id="WP_377096785.1">
    <property type="nucleotide sequence ID" value="NZ_JBHTHU010000001.1"/>
</dbReference>
<evidence type="ECO:0000259" key="1">
    <source>
        <dbReference type="Pfam" id="PF00534"/>
    </source>
</evidence>
<dbReference type="SUPFAM" id="SSF53756">
    <property type="entry name" value="UDP-Glycosyltransferase/glycogen phosphorylase"/>
    <property type="match status" value="1"/>
</dbReference>
<accession>A0ABW2YSQ4</accession>
<protein>
    <submittedName>
        <fullName evidence="3">Glycosyltransferase family 4 protein</fullName>
        <ecNumber evidence="3">2.4.-.-</ecNumber>
    </submittedName>
</protein>
<keyword evidence="3" id="KW-0328">Glycosyltransferase</keyword>
<evidence type="ECO:0000313" key="3">
    <source>
        <dbReference type="EMBL" id="MFD0748885.1"/>
    </source>
</evidence>
<dbReference type="CDD" id="cd03801">
    <property type="entry name" value="GT4_PimA-like"/>
    <property type="match status" value="1"/>
</dbReference>